<evidence type="ECO:0000313" key="2">
    <source>
        <dbReference type="Proteomes" id="UP000789901"/>
    </source>
</evidence>
<keyword evidence="2" id="KW-1185">Reference proteome</keyword>
<sequence length="101" mass="11753">MKNKNSEINKADRKIRDSVVINKKERQSVELSKTLEPHVNTWKLKARIPEIKADKVQILLRRKKTSMKLEKQDDGADLKKLLNLCCQKQCTIKVNAQEVLK</sequence>
<comment type="caution">
    <text evidence="1">The sequence shown here is derived from an EMBL/GenBank/DDBJ whole genome shotgun (WGS) entry which is preliminary data.</text>
</comment>
<accession>A0ABN7V206</accession>
<dbReference type="Proteomes" id="UP000789901">
    <property type="component" value="Unassembled WGS sequence"/>
</dbReference>
<reference evidence="1 2" key="1">
    <citation type="submission" date="2021-06" db="EMBL/GenBank/DDBJ databases">
        <authorList>
            <person name="Kallberg Y."/>
            <person name="Tangrot J."/>
            <person name="Rosling A."/>
        </authorList>
    </citation>
    <scope>NUCLEOTIDE SEQUENCE [LARGE SCALE GENOMIC DNA]</scope>
    <source>
        <strain evidence="1 2">120-4 pot B 10/14</strain>
    </source>
</reference>
<evidence type="ECO:0000313" key="1">
    <source>
        <dbReference type="EMBL" id="CAG8716586.1"/>
    </source>
</evidence>
<name>A0ABN7V206_GIGMA</name>
<organism evidence="1 2">
    <name type="scientific">Gigaspora margarita</name>
    <dbReference type="NCBI Taxonomy" id="4874"/>
    <lineage>
        <taxon>Eukaryota</taxon>
        <taxon>Fungi</taxon>
        <taxon>Fungi incertae sedis</taxon>
        <taxon>Mucoromycota</taxon>
        <taxon>Glomeromycotina</taxon>
        <taxon>Glomeromycetes</taxon>
        <taxon>Diversisporales</taxon>
        <taxon>Gigasporaceae</taxon>
        <taxon>Gigaspora</taxon>
    </lineage>
</organism>
<protein>
    <submittedName>
        <fullName evidence="1">39907_t:CDS:1</fullName>
    </submittedName>
</protein>
<dbReference type="EMBL" id="CAJVQB010008277">
    <property type="protein sequence ID" value="CAG8716586.1"/>
    <property type="molecule type" value="Genomic_DNA"/>
</dbReference>
<gene>
    <name evidence="1" type="ORF">GMARGA_LOCUS13180</name>
</gene>
<proteinExistence type="predicted"/>